<comment type="caution">
    <text evidence="1">The sequence shown here is derived from an EMBL/GenBank/DDBJ whole genome shotgun (WGS) entry which is preliminary data.</text>
</comment>
<sequence length="81" mass="9194">MEGPFHMGTVSDVIVGGTEGAVQQGPVRARVLNDLSAEKKESNIVLWKQQDQLIKEMYLAVRNDALMSILDEMHYREYKVD</sequence>
<name>A0ABQ4ZUG2_9ASTR</name>
<reference evidence="1" key="2">
    <citation type="submission" date="2022-01" db="EMBL/GenBank/DDBJ databases">
        <authorList>
            <person name="Yamashiro T."/>
            <person name="Shiraishi A."/>
            <person name="Satake H."/>
            <person name="Nakayama K."/>
        </authorList>
    </citation>
    <scope>NUCLEOTIDE SEQUENCE</scope>
</reference>
<organism evidence="1 2">
    <name type="scientific">Tanacetum coccineum</name>
    <dbReference type="NCBI Taxonomy" id="301880"/>
    <lineage>
        <taxon>Eukaryota</taxon>
        <taxon>Viridiplantae</taxon>
        <taxon>Streptophyta</taxon>
        <taxon>Embryophyta</taxon>
        <taxon>Tracheophyta</taxon>
        <taxon>Spermatophyta</taxon>
        <taxon>Magnoliopsida</taxon>
        <taxon>eudicotyledons</taxon>
        <taxon>Gunneridae</taxon>
        <taxon>Pentapetalae</taxon>
        <taxon>asterids</taxon>
        <taxon>campanulids</taxon>
        <taxon>Asterales</taxon>
        <taxon>Asteraceae</taxon>
        <taxon>Asteroideae</taxon>
        <taxon>Anthemideae</taxon>
        <taxon>Anthemidinae</taxon>
        <taxon>Tanacetum</taxon>
    </lineage>
</organism>
<evidence type="ECO:0000313" key="1">
    <source>
        <dbReference type="EMBL" id="GJS93930.1"/>
    </source>
</evidence>
<gene>
    <name evidence="1" type="ORF">Tco_0800898</name>
</gene>
<keyword evidence="2" id="KW-1185">Reference proteome</keyword>
<evidence type="ECO:0000313" key="2">
    <source>
        <dbReference type="Proteomes" id="UP001151760"/>
    </source>
</evidence>
<accession>A0ABQ4ZUG2</accession>
<dbReference type="Proteomes" id="UP001151760">
    <property type="component" value="Unassembled WGS sequence"/>
</dbReference>
<dbReference type="EMBL" id="BQNB010011694">
    <property type="protein sequence ID" value="GJS93930.1"/>
    <property type="molecule type" value="Genomic_DNA"/>
</dbReference>
<reference evidence="1" key="1">
    <citation type="journal article" date="2022" name="Int. J. Mol. Sci.">
        <title>Draft Genome of Tanacetum Coccineum: Genomic Comparison of Closely Related Tanacetum-Family Plants.</title>
        <authorList>
            <person name="Yamashiro T."/>
            <person name="Shiraishi A."/>
            <person name="Nakayama K."/>
            <person name="Satake H."/>
        </authorList>
    </citation>
    <scope>NUCLEOTIDE SEQUENCE</scope>
</reference>
<protein>
    <submittedName>
        <fullName evidence="1">Uncharacterized protein</fullName>
    </submittedName>
</protein>
<proteinExistence type="predicted"/>